<organism evidence="1">
    <name type="scientific">uncultured Caudovirales phage</name>
    <dbReference type="NCBI Taxonomy" id="2100421"/>
    <lineage>
        <taxon>Viruses</taxon>
        <taxon>Duplodnaviria</taxon>
        <taxon>Heunggongvirae</taxon>
        <taxon>Uroviricota</taxon>
        <taxon>Caudoviricetes</taxon>
        <taxon>Peduoviridae</taxon>
        <taxon>Maltschvirus</taxon>
        <taxon>Maltschvirus maltsch</taxon>
    </lineage>
</organism>
<evidence type="ECO:0000313" key="1">
    <source>
        <dbReference type="EMBL" id="CAB4160143.1"/>
    </source>
</evidence>
<name>A0A6J5NMS6_9CAUD</name>
<protein>
    <submittedName>
        <fullName evidence="1">Uncharacterized protein</fullName>
    </submittedName>
</protein>
<sequence length="78" mass="9336">MNPVYIMSALKLFTYNQEEYLNIYNIIDQSKADITKPVLITKQGRILKGWETLKYVLDSNQFINLYYQVVDKDYDENF</sequence>
<proteinExistence type="predicted"/>
<gene>
    <name evidence="1" type="ORF">UFOVP724_88</name>
</gene>
<accession>A0A6J5NMS6</accession>
<dbReference type="EMBL" id="LR796696">
    <property type="protein sequence ID" value="CAB4160143.1"/>
    <property type="molecule type" value="Genomic_DNA"/>
</dbReference>
<reference evidence="1" key="1">
    <citation type="submission" date="2020-04" db="EMBL/GenBank/DDBJ databases">
        <authorList>
            <person name="Chiriac C."/>
            <person name="Salcher M."/>
            <person name="Ghai R."/>
            <person name="Kavagutti S V."/>
        </authorList>
    </citation>
    <scope>NUCLEOTIDE SEQUENCE</scope>
</reference>